<organism evidence="1 2">
    <name type="scientific">Leptotrombidium deliense</name>
    <dbReference type="NCBI Taxonomy" id="299467"/>
    <lineage>
        <taxon>Eukaryota</taxon>
        <taxon>Metazoa</taxon>
        <taxon>Ecdysozoa</taxon>
        <taxon>Arthropoda</taxon>
        <taxon>Chelicerata</taxon>
        <taxon>Arachnida</taxon>
        <taxon>Acari</taxon>
        <taxon>Acariformes</taxon>
        <taxon>Trombidiformes</taxon>
        <taxon>Prostigmata</taxon>
        <taxon>Anystina</taxon>
        <taxon>Parasitengona</taxon>
        <taxon>Trombiculoidea</taxon>
        <taxon>Trombiculidae</taxon>
        <taxon>Leptotrombidium</taxon>
    </lineage>
</organism>
<dbReference type="EMBL" id="NCKV01005898">
    <property type="protein sequence ID" value="RWS23772.1"/>
    <property type="molecule type" value="Genomic_DNA"/>
</dbReference>
<dbReference type="Gene3D" id="3.20.20.370">
    <property type="entry name" value="Glycoside hydrolase/deacetylase"/>
    <property type="match status" value="1"/>
</dbReference>
<keyword evidence="2" id="KW-1185">Reference proteome</keyword>
<reference evidence="1 2" key="1">
    <citation type="journal article" date="2018" name="Gigascience">
        <title>Genomes of trombidid mites reveal novel predicted allergens and laterally-transferred genes associated with secondary metabolism.</title>
        <authorList>
            <person name="Dong X."/>
            <person name="Chaisiri K."/>
            <person name="Xia D."/>
            <person name="Armstrong S.D."/>
            <person name="Fang Y."/>
            <person name="Donnelly M.J."/>
            <person name="Kadowaki T."/>
            <person name="McGarry J.W."/>
            <person name="Darby A.C."/>
            <person name="Makepeace B.L."/>
        </authorList>
    </citation>
    <scope>NUCLEOTIDE SEQUENCE [LARGE SCALE GENOMIC DNA]</scope>
    <source>
        <strain evidence="1">UoL-UT</strain>
    </source>
</reference>
<dbReference type="PANTHER" id="PTHR45985">
    <property type="match status" value="1"/>
</dbReference>
<dbReference type="AlphaFoldDB" id="A0A443S8C1"/>
<protein>
    <submittedName>
        <fullName evidence="1">Peritrophic membrane chitin binding protein-like protein</fullName>
    </submittedName>
</protein>
<dbReference type="InterPro" id="IPR011330">
    <property type="entry name" value="Glyco_hydro/deAcase_b/a-brl"/>
</dbReference>
<dbReference type="OrthoDB" id="504708at2759"/>
<dbReference type="GO" id="GO:0005975">
    <property type="term" value="P:carbohydrate metabolic process"/>
    <property type="evidence" value="ECO:0007669"/>
    <property type="project" value="InterPro"/>
</dbReference>
<comment type="caution">
    <text evidence="1">The sequence shown here is derived from an EMBL/GenBank/DDBJ whole genome shotgun (WGS) entry which is preliminary data.</text>
</comment>
<dbReference type="InterPro" id="IPR052740">
    <property type="entry name" value="CE4"/>
</dbReference>
<proteinExistence type="predicted"/>
<sequence length="152" mass="17896">MVMWEDLRGGRCSMGDACSNPSDEEGVHEMLMKNFNRHYKSNKAPLGLFYHSAWFNTQHHRRGLIKFLDEILTKKDVYVVTNWQMLQWMRNPTPLSQLENFEPWNCRLISEQRPRSCNRANVCNVESKSGSRFMKTCQPCPNFFPWLGKTGF</sequence>
<evidence type="ECO:0000313" key="1">
    <source>
        <dbReference type="EMBL" id="RWS23772.1"/>
    </source>
</evidence>
<name>A0A443S8C1_9ACAR</name>
<evidence type="ECO:0000313" key="2">
    <source>
        <dbReference type="Proteomes" id="UP000288716"/>
    </source>
</evidence>
<dbReference type="PANTHER" id="PTHR45985:SF12">
    <property type="entry name" value="CHITIN DEACETYLASE-LIKE 5, ISOFORM B"/>
    <property type="match status" value="1"/>
</dbReference>
<dbReference type="STRING" id="299467.A0A443S8C1"/>
<gene>
    <name evidence="1" type="ORF">B4U80_03384</name>
</gene>
<dbReference type="Proteomes" id="UP000288716">
    <property type="component" value="Unassembled WGS sequence"/>
</dbReference>
<dbReference type="VEuPathDB" id="VectorBase:LDEU008268"/>
<accession>A0A443S8C1</accession>
<dbReference type="SUPFAM" id="SSF88713">
    <property type="entry name" value="Glycoside hydrolase/deacetylase"/>
    <property type="match status" value="1"/>
</dbReference>